<sequence>MIKKLLLVTLLALCGFSASAQFDNIGLLGGSTLTGWASDTDMITTDGITYTLDNVVLINPLPGNDPGVKFRKDDAWEVNWGGNTFPSGTAIPGGVNIQVAPGTYNVTFQSCPK</sequence>
<organism evidence="2 3">
    <name type="scientific">Flavobacterium cyanobacteriorum</name>
    <dbReference type="NCBI Taxonomy" id="2022802"/>
    <lineage>
        <taxon>Bacteria</taxon>
        <taxon>Pseudomonadati</taxon>
        <taxon>Bacteroidota</taxon>
        <taxon>Flavobacteriia</taxon>
        <taxon>Flavobacteriales</taxon>
        <taxon>Flavobacteriaceae</taxon>
        <taxon>Flavobacterium</taxon>
    </lineage>
</organism>
<dbReference type="AlphaFoldDB" id="A0A255YU80"/>
<dbReference type="Proteomes" id="UP000216605">
    <property type="component" value="Unassembled WGS sequence"/>
</dbReference>
<protein>
    <recommendedName>
        <fullName evidence="4">DUF1080 domain-containing protein</fullName>
    </recommendedName>
</protein>
<proteinExistence type="predicted"/>
<dbReference type="Gene3D" id="2.60.40.3620">
    <property type="match status" value="1"/>
</dbReference>
<evidence type="ECO:0000313" key="2">
    <source>
        <dbReference type="EMBL" id="OYQ32224.1"/>
    </source>
</evidence>
<feature type="signal peptide" evidence="1">
    <location>
        <begin position="1"/>
        <end position="20"/>
    </location>
</feature>
<name>A0A255YU80_9FLAO</name>
<dbReference type="RefSeq" id="WP_094416681.1">
    <property type="nucleotide sequence ID" value="NZ_NOXV01000303.1"/>
</dbReference>
<gene>
    <name evidence="2" type="ORF">CHU92_14140</name>
</gene>
<comment type="caution">
    <text evidence="2">The sequence shown here is derived from an EMBL/GenBank/DDBJ whole genome shotgun (WGS) entry which is preliminary data.</text>
</comment>
<accession>A0A255YU80</accession>
<keyword evidence="3" id="KW-1185">Reference proteome</keyword>
<keyword evidence="1" id="KW-0732">Signal</keyword>
<evidence type="ECO:0000256" key="1">
    <source>
        <dbReference type="SAM" id="SignalP"/>
    </source>
</evidence>
<evidence type="ECO:0008006" key="4">
    <source>
        <dbReference type="Google" id="ProtNLM"/>
    </source>
</evidence>
<reference evidence="2 3" key="1">
    <citation type="submission" date="2017-07" db="EMBL/GenBank/DDBJ databases">
        <title>Flavobacterium cyanobacteriorum sp. nov., isolated from cyanobacterial aggregates in a eutrophic lake.</title>
        <authorList>
            <person name="Cai H."/>
        </authorList>
    </citation>
    <scope>NUCLEOTIDE SEQUENCE [LARGE SCALE GENOMIC DNA]</scope>
    <source>
        <strain evidence="2 3">TH021</strain>
    </source>
</reference>
<evidence type="ECO:0000313" key="3">
    <source>
        <dbReference type="Proteomes" id="UP000216605"/>
    </source>
</evidence>
<dbReference type="OrthoDB" id="975117at2"/>
<feature type="chain" id="PRO_5012897513" description="DUF1080 domain-containing protein" evidence="1">
    <location>
        <begin position="21"/>
        <end position="113"/>
    </location>
</feature>
<dbReference type="EMBL" id="NOXV01000303">
    <property type="protein sequence ID" value="OYQ32224.1"/>
    <property type="molecule type" value="Genomic_DNA"/>
</dbReference>